<accession>A0A8J2HIG5</accession>
<feature type="domain" description="DUF4802" evidence="2">
    <location>
        <begin position="146"/>
        <end position="209"/>
    </location>
</feature>
<evidence type="ECO:0000256" key="1">
    <source>
        <dbReference type="SAM" id="MobiDB-lite"/>
    </source>
</evidence>
<dbReference type="Pfam" id="PF16060">
    <property type="entry name" value="DUF4802"/>
    <property type="match status" value="1"/>
</dbReference>
<evidence type="ECO:0000313" key="4">
    <source>
        <dbReference type="Proteomes" id="UP000786811"/>
    </source>
</evidence>
<reference evidence="3" key="1">
    <citation type="submission" date="2021-04" db="EMBL/GenBank/DDBJ databases">
        <authorList>
            <person name="Chebbi M.A.C M."/>
        </authorList>
    </citation>
    <scope>NUCLEOTIDE SEQUENCE</scope>
</reference>
<name>A0A8J2HIG5_COTCN</name>
<dbReference type="Proteomes" id="UP000786811">
    <property type="component" value="Unassembled WGS sequence"/>
</dbReference>
<gene>
    <name evidence="3" type="ORF">HICCMSTLAB_LOCUS8943</name>
</gene>
<feature type="compositionally biased region" description="Basic residues" evidence="1">
    <location>
        <begin position="7"/>
        <end position="18"/>
    </location>
</feature>
<dbReference type="AlphaFoldDB" id="A0A8J2HIG5"/>
<organism evidence="3 4">
    <name type="scientific">Cotesia congregata</name>
    <name type="common">Parasitoid wasp</name>
    <name type="synonym">Apanteles congregatus</name>
    <dbReference type="NCBI Taxonomy" id="51543"/>
    <lineage>
        <taxon>Eukaryota</taxon>
        <taxon>Metazoa</taxon>
        <taxon>Ecdysozoa</taxon>
        <taxon>Arthropoda</taxon>
        <taxon>Hexapoda</taxon>
        <taxon>Insecta</taxon>
        <taxon>Pterygota</taxon>
        <taxon>Neoptera</taxon>
        <taxon>Endopterygota</taxon>
        <taxon>Hymenoptera</taxon>
        <taxon>Apocrita</taxon>
        <taxon>Ichneumonoidea</taxon>
        <taxon>Braconidae</taxon>
        <taxon>Microgastrinae</taxon>
        <taxon>Cotesia</taxon>
    </lineage>
</organism>
<evidence type="ECO:0000259" key="2">
    <source>
        <dbReference type="Pfam" id="PF16060"/>
    </source>
</evidence>
<proteinExistence type="predicted"/>
<dbReference type="EMBL" id="CAJNRD030001121">
    <property type="protein sequence ID" value="CAG5097919.1"/>
    <property type="molecule type" value="Genomic_DNA"/>
</dbReference>
<comment type="caution">
    <text evidence="3">The sequence shown here is derived from an EMBL/GenBank/DDBJ whole genome shotgun (WGS) entry which is preliminary data.</text>
</comment>
<feature type="region of interest" description="Disordered" evidence="1">
    <location>
        <begin position="1"/>
        <end position="70"/>
    </location>
</feature>
<dbReference type="InterPro" id="IPR032061">
    <property type="entry name" value="DUF4802"/>
</dbReference>
<dbReference type="OrthoDB" id="7654878at2759"/>
<protein>
    <recommendedName>
        <fullName evidence="2">DUF4802 domain-containing protein</fullName>
    </recommendedName>
</protein>
<keyword evidence="4" id="KW-1185">Reference proteome</keyword>
<evidence type="ECO:0000313" key="3">
    <source>
        <dbReference type="EMBL" id="CAG5097919.1"/>
    </source>
</evidence>
<sequence>MAPFKFRFSKMGKSRSKGSRSDSSEYEDVGSSLDFGGASNPGTPGTEFNVMSLPNEPQTPLTNSPPPSYEHVLQETQLRRTPSEVEEGEEEFAEAENDGNVTVTESVVLSSKGRMLTSGVSRVSGEGEASLVGNKIIVKGPEILHKSSKELYRAIAKQCGITCKMSDQCRCLDCQSHYFDCEYDKDELEKTDGGLGAGTPMFIAEVMHGTACVLL</sequence>